<evidence type="ECO:0000259" key="2">
    <source>
        <dbReference type="SMART" id="SM00382"/>
    </source>
</evidence>
<dbReference type="EMBL" id="JZEE01000525">
    <property type="protein sequence ID" value="KJK64055.1"/>
    <property type="molecule type" value="Genomic_DNA"/>
</dbReference>
<feature type="compositionally biased region" description="Basic and acidic residues" evidence="1">
    <location>
        <begin position="998"/>
        <end position="1019"/>
    </location>
</feature>
<feature type="compositionally biased region" description="Low complexity" evidence="1">
    <location>
        <begin position="921"/>
        <end position="938"/>
    </location>
</feature>
<dbReference type="OrthoDB" id="10042665at2759"/>
<name>A0A0F0I8K5_ASPPU</name>
<feature type="compositionally biased region" description="Basic and acidic residues" evidence="1">
    <location>
        <begin position="22"/>
        <end position="33"/>
    </location>
</feature>
<feature type="compositionally biased region" description="Polar residues" evidence="1">
    <location>
        <begin position="946"/>
        <end position="957"/>
    </location>
</feature>
<dbReference type="Gene3D" id="3.40.50.300">
    <property type="entry name" value="P-loop containing nucleotide triphosphate hydrolases"/>
    <property type="match status" value="1"/>
</dbReference>
<dbReference type="SMART" id="SM00382">
    <property type="entry name" value="AAA"/>
    <property type="match status" value="1"/>
</dbReference>
<feature type="region of interest" description="Disordered" evidence="1">
    <location>
        <begin position="911"/>
        <end position="957"/>
    </location>
</feature>
<evidence type="ECO:0000313" key="3">
    <source>
        <dbReference type="EMBL" id="KJK64055.1"/>
    </source>
</evidence>
<dbReference type="InterPro" id="IPR054289">
    <property type="entry name" value="DUF7025"/>
</dbReference>
<dbReference type="InterPro" id="IPR003959">
    <property type="entry name" value="ATPase_AAA_core"/>
</dbReference>
<dbReference type="InterPro" id="IPR056599">
    <property type="entry name" value="AAA_lid_fung"/>
</dbReference>
<organism evidence="3 4">
    <name type="scientific">Aspergillus parasiticus (strain ATCC 56775 / NRRL 5862 / SRRC 143 / SU-1)</name>
    <dbReference type="NCBI Taxonomy" id="1403190"/>
    <lineage>
        <taxon>Eukaryota</taxon>
        <taxon>Fungi</taxon>
        <taxon>Dikarya</taxon>
        <taxon>Ascomycota</taxon>
        <taxon>Pezizomycotina</taxon>
        <taxon>Eurotiomycetes</taxon>
        <taxon>Eurotiomycetidae</taxon>
        <taxon>Eurotiales</taxon>
        <taxon>Aspergillaceae</taxon>
        <taxon>Aspergillus</taxon>
        <taxon>Aspergillus subgen. Circumdati</taxon>
    </lineage>
</organism>
<evidence type="ECO:0000313" key="4">
    <source>
        <dbReference type="Proteomes" id="UP000033540"/>
    </source>
</evidence>
<sequence length="1041" mass="120824">MILELDDPRKALPDQPENKIGGNDRDQVPRIDEGATLSTKESVDEDEEDKAKVTASPDAMWVESANTNITDGKKETAPEPDEAWNQIKDLPKIPSVRMMAFNEFKNRHGADEGRHIIEVFRAGPTSNEEINRLRRDGNRASRPLSDPDSPDPKETWIQRVRIQSEPILENIQNVTNASGWDVARPWTFLRPFDCFAFFQDKMKDKFQMLERQWGDAERLYLERQESGQAAEVGTGDNRMTLLEDGDESNDKRDQRIRDREEEGVIALRHMRCYVEFVDKEILPLWDRFTDSSQRKVRFRDLMMLFRYGDILYSPSDAGESKDSHLSSSETKSMHQTAWRLDDTTVPRMQDGDLEDLGSVSQYFEINCSYIDHDGHSYGAVKHTFTIEFFEGEKDITSLPVYPMRFAKESERIITRLQEQGHRYQSLIKERHLRYEGWTMTSSPIGTTEPEFRSREHIDSEVILDLVEGLQQYPSCMPNFIQYLPGVDNWILGEDNVEIKHWSDGTEARLLHAMKEKLVLHDIAITRRFNVHLEKQRILSWENTKPTTAVHKEDLILLPRRLMVYALRERKFIMVDIWFLESIQEQVNAFRDLKINPQHKRMIRSLVQAHFRHQDIEKSHPQIELGQDIIQGKGSGLIILLHGAPGVGKTATAQAVAQASKRPLFPITCGDLGFTPEEVERALSDITRLSHLWNCVLLLDEADIFLTRRGMNDFKKNALVSVFLRVLEYYSGILFLTTNRVGTLDEAFKSRIHVSLYYGTLKRNQTLAIFQVNIARLREIESKKQEHLKGDEWQEPVLKIDDKSIMDYAGWYFDNYPEQRWNGRQIRNAFQIASSLAQYDMNKTSLDVWNDDKANEERFDRTAAYQILNWIQFDKVAGMINEFDVYLQETTGMTDVDAARIDRTRADDFEYRGTVYRPRYQPSEAGPGRPAGSSSQPSSFHHDSRSTPRPSAQGQQQALYQIERRENIGTGHRQRQRRQYHPPQSTSATPSKQPSRAQMDFHEPYWDDETHVDLNDPRMLDEEEYYGHSSSQGDHLDDDIEY</sequence>
<feature type="domain" description="AAA+ ATPase" evidence="2">
    <location>
        <begin position="634"/>
        <end position="761"/>
    </location>
</feature>
<feature type="compositionally biased region" description="Basic and acidic residues" evidence="1">
    <location>
        <begin position="1"/>
        <end position="12"/>
    </location>
</feature>
<dbReference type="Pfam" id="PF00004">
    <property type="entry name" value="AAA"/>
    <property type="match status" value="1"/>
</dbReference>
<dbReference type="PANTHER" id="PTHR46411:SF3">
    <property type="entry name" value="AAA+ ATPASE DOMAIN-CONTAINING PROTEIN"/>
    <property type="match status" value="1"/>
</dbReference>
<feature type="region of interest" description="Disordered" evidence="1">
    <location>
        <begin position="128"/>
        <end position="154"/>
    </location>
</feature>
<reference evidence="3 4" key="1">
    <citation type="submission" date="2015-02" db="EMBL/GenBank/DDBJ databases">
        <title>Draft genome sequence of Aspergillus parasiticus SU-1.</title>
        <authorList>
            <person name="Yu J."/>
            <person name="Fedorova N."/>
            <person name="Yin Y."/>
            <person name="Losada L."/>
            <person name="Zafar N."/>
            <person name="Taujale R."/>
            <person name="Ehrlich K.C."/>
            <person name="Bhatnagar D."/>
            <person name="Cleveland T.E."/>
            <person name="Bennett J.W."/>
            <person name="Nierman W.C."/>
        </authorList>
    </citation>
    <scope>NUCLEOTIDE SEQUENCE [LARGE SCALE GENOMIC DNA]</scope>
    <source>
        <strain evidence="4">ATCC 56775 / NRRL 5862 / SRRC 143 / SU-1</strain>
    </source>
</reference>
<evidence type="ECO:0000256" key="1">
    <source>
        <dbReference type="SAM" id="MobiDB-lite"/>
    </source>
</evidence>
<dbReference type="InterPro" id="IPR027417">
    <property type="entry name" value="P-loop_NTPase"/>
</dbReference>
<dbReference type="SUPFAM" id="SSF52540">
    <property type="entry name" value="P-loop containing nucleoside triphosphate hydrolases"/>
    <property type="match status" value="1"/>
</dbReference>
<proteinExistence type="predicted"/>
<feature type="compositionally biased region" description="Polar residues" evidence="1">
    <location>
        <begin position="981"/>
        <end position="995"/>
    </location>
</feature>
<dbReference type="InterPro" id="IPR003593">
    <property type="entry name" value="AAA+_ATPase"/>
</dbReference>
<gene>
    <name evidence="3" type="ORF">P875_00138528</name>
</gene>
<feature type="region of interest" description="Disordered" evidence="1">
    <location>
        <begin position="1"/>
        <end position="81"/>
    </location>
</feature>
<dbReference type="Pfam" id="PF23232">
    <property type="entry name" value="AAA_lid_13"/>
    <property type="match status" value="1"/>
</dbReference>
<dbReference type="STRING" id="1403190.A0A0F0I8K5"/>
<dbReference type="GO" id="GO:0016887">
    <property type="term" value="F:ATP hydrolysis activity"/>
    <property type="evidence" value="ECO:0007669"/>
    <property type="project" value="InterPro"/>
</dbReference>
<feature type="compositionally biased region" description="Basic and acidic residues" evidence="1">
    <location>
        <begin position="129"/>
        <end position="139"/>
    </location>
</feature>
<comment type="caution">
    <text evidence="3">The sequence shown here is derived from an EMBL/GenBank/DDBJ whole genome shotgun (WGS) entry which is preliminary data.</text>
</comment>
<dbReference type="GO" id="GO:0005524">
    <property type="term" value="F:ATP binding"/>
    <property type="evidence" value="ECO:0007669"/>
    <property type="project" value="InterPro"/>
</dbReference>
<dbReference type="PANTHER" id="PTHR46411">
    <property type="entry name" value="FAMILY ATPASE, PUTATIVE-RELATED"/>
    <property type="match status" value="1"/>
</dbReference>
<dbReference type="Pfam" id="PF22942">
    <property type="entry name" value="DUF7025"/>
    <property type="match status" value="1"/>
</dbReference>
<dbReference type="Proteomes" id="UP000033540">
    <property type="component" value="Unassembled WGS sequence"/>
</dbReference>
<feature type="region of interest" description="Disordered" evidence="1">
    <location>
        <begin position="969"/>
        <end position="1041"/>
    </location>
</feature>
<protein>
    <submittedName>
        <fullName evidence="3">ATPase</fullName>
    </submittedName>
</protein>
<feature type="region of interest" description="Disordered" evidence="1">
    <location>
        <begin position="226"/>
        <end position="256"/>
    </location>
</feature>
<dbReference type="AlphaFoldDB" id="A0A0F0I8K5"/>
<accession>A0A0F0I8K5</accession>